<evidence type="ECO:0000313" key="9">
    <source>
        <dbReference type="Proteomes" id="UP000490980"/>
    </source>
</evidence>
<dbReference type="Gene3D" id="2.40.30.170">
    <property type="match status" value="1"/>
</dbReference>
<dbReference type="Pfam" id="PF25917">
    <property type="entry name" value="BSH_RND"/>
    <property type="match status" value="1"/>
</dbReference>
<feature type="signal peptide" evidence="3">
    <location>
        <begin position="1"/>
        <end position="30"/>
    </location>
</feature>
<dbReference type="PANTHER" id="PTHR30158">
    <property type="entry name" value="ACRA/E-RELATED COMPONENT OF DRUG EFFLUX TRANSPORTER"/>
    <property type="match status" value="1"/>
</dbReference>
<evidence type="ECO:0000259" key="4">
    <source>
        <dbReference type="Pfam" id="PF25876"/>
    </source>
</evidence>
<feature type="domain" description="Multidrug resistance protein MdtA-like barrel-sandwich hybrid" evidence="5">
    <location>
        <begin position="60"/>
        <end position="202"/>
    </location>
</feature>
<feature type="chain" id="PRO_5030803207" evidence="3">
    <location>
        <begin position="31"/>
        <end position="382"/>
    </location>
</feature>
<dbReference type="GO" id="GO:0030313">
    <property type="term" value="C:cell envelope"/>
    <property type="evidence" value="ECO:0007669"/>
    <property type="project" value="UniProtKB-SubCell"/>
</dbReference>
<dbReference type="Pfam" id="PF25967">
    <property type="entry name" value="RND-MFP_C"/>
    <property type="match status" value="1"/>
</dbReference>
<comment type="caution">
    <text evidence="8">The sequence shown here is derived from an EMBL/GenBank/DDBJ whole genome shotgun (WGS) entry which is preliminary data.</text>
</comment>
<evidence type="ECO:0000256" key="1">
    <source>
        <dbReference type="ARBA" id="ARBA00004519"/>
    </source>
</evidence>
<dbReference type="InterPro" id="IPR058627">
    <property type="entry name" value="MdtA-like_C"/>
</dbReference>
<protein>
    <submittedName>
        <fullName evidence="8">Efflux RND transporter periplasmic adaptor subunit</fullName>
    </submittedName>
</protein>
<feature type="domain" description="Multidrug resistance protein MdtA-like C-terminal permuted SH3" evidence="7">
    <location>
        <begin position="298"/>
        <end position="356"/>
    </location>
</feature>
<comment type="subcellular location">
    <subcellularLocation>
        <location evidence="1">Cell inner membrane</location>
        <topology evidence="1">Lipid-anchor</topology>
    </subcellularLocation>
</comment>
<dbReference type="InterPro" id="IPR006143">
    <property type="entry name" value="RND_pump_MFP"/>
</dbReference>
<feature type="domain" description="Multidrug resistance protein MdtA-like beta-barrel" evidence="6">
    <location>
        <begin position="208"/>
        <end position="288"/>
    </location>
</feature>
<dbReference type="Gene3D" id="2.40.50.100">
    <property type="match status" value="1"/>
</dbReference>
<dbReference type="GO" id="GO:0005886">
    <property type="term" value="C:plasma membrane"/>
    <property type="evidence" value="ECO:0007669"/>
    <property type="project" value="TreeGrafter"/>
</dbReference>
<evidence type="ECO:0000259" key="5">
    <source>
        <dbReference type="Pfam" id="PF25917"/>
    </source>
</evidence>
<dbReference type="Gene3D" id="1.10.287.470">
    <property type="entry name" value="Helix hairpin bin"/>
    <property type="match status" value="1"/>
</dbReference>
<dbReference type="Proteomes" id="UP000490980">
    <property type="component" value="Unassembled WGS sequence"/>
</dbReference>
<dbReference type="SUPFAM" id="SSF111369">
    <property type="entry name" value="HlyD-like secretion proteins"/>
    <property type="match status" value="1"/>
</dbReference>
<dbReference type="EMBL" id="JAARLZ010000007">
    <property type="protein sequence ID" value="NII07431.1"/>
    <property type="molecule type" value="Genomic_DNA"/>
</dbReference>
<dbReference type="InterPro" id="IPR058624">
    <property type="entry name" value="MdtA-like_HH"/>
</dbReference>
<dbReference type="InterPro" id="IPR058626">
    <property type="entry name" value="MdtA-like_b-barrel"/>
</dbReference>
<proteinExistence type="inferred from homology"/>
<organism evidence="8 9">
    <name type="scientific">Luteibacter anthropi</name>
    <dbReference type="NCBI Taxonomy" id="564369"/>
    <lineage>
        <taxon>Bacteria</taxon>
        <taxon>Pseudomonadati</taxon>
        <taxon>Pseudomonadota</taxon>
        <taxon>Gammaproteobacteria</taxon>
        <taxon>Lysobacterales</taxon>
        <taxon>Rhodanobacteraceae</taxon>
        <taxon>Luteibacter</taxon>
    </lineage>
</organism>
<evidence type="ECO:0000313" key="8">
    <source>
        <dbReference type="EMBL" id="NII07431.1"/>
    </source>
</evidence>
<dbReference type="PROSITE" id="PS51257">
    <property type="entry name" value="PROKAR_LIPOPROTEIN"/>
    <property type="match status" value="1"/>
</dbReference>
<dbReference type="AlphaFoldDB" id="A0A7X5ZJ73"/>
<dbReference type="GO" id="GO:0022857">
    <property type="term" value="F:transmembrane transporter activity"/>
    <property type="evidence" value="ECO:0007669"/>
    <property type="project" value="InterPro"/>
</dbReference>
<dbReference type="Gene3D" id="2.40.420.20">
    <property type="match status" value="1"/>
</dbReference>
<reference evidence="8 9" key="1">
    <citation type="submission" date="2020-03" db="EMBL/GenBank/DDBJ databases">
        <authorList>
            <person name="Lai Q."/>
        </authorList>
    </citation>
    <scope>NUCLEOTIDE SEQUENCE [LARGE SCALE GENOMIC DNA]</scope>
    <source>
        <strain evidence="8 9">CCUG 25036</strain>
    </source>
</reference>
<gene>
    <name evidence="8" type="ORF">HBF25_13675</name>
</gene>
<keyword evidence="3" id="KW-0732">Signal</keyword>
<accession>A0A7X5ZJ73</accession>
<dbReference type="InterPro" id="IPR058625">
    <property type="entry name" value="MdtA-like_BSH"/>
</dbReference>
<sequence length="382" mass="40929">MKPFSRRPWRLAYLLLLPLLVACGKQEAPAVPPPVVTVTTVAPVVTQVTDDLPGRVVAGRTAEIRAQVSGIVTRRLFEQGSEVKAGEPLFQINPAPFQAEADSAAATLKRSQAALAQAEITVRRLTGLVDADAISRQVYDNAVAQRDQAAAEVAQAQANLARRKVDLGFATIRSPISGRIGQELVTEGALVSQSDAQPMARVQQMDEVYVDVRQPAGMLAAVRAQADQGTPRTAHFLGDGNEPMPLEGQILFSDLRVDEGTGDVVMRIAVHNDKGLLLPGMFVRARVPRGAPRPMLRVPQEAVARDTAGNPSLWIVDAQHKAHPRPVRLGPLVDRQYVIEEGLAAGESVVVEGFDRLQADVVVNASPWKPADAGGQAVVAEH</sequence>
<dbReference type="GO" id="GO:0046677">
    <property type="term" value="P:response to antibiotic"/>
    <property type="evidence" value="ECO:0007669"/>
    <property type="project" value="TreeGrafter"/>
</dbReference>
<comment type="similarity">
    <text evidence="2">Belongs to the membrane fusion protein (MFP) (TC 8.A.1) family.</text>
</comment>
<keyword evidence="9" id="KW-1185">Reference proteome</keyword>
<dbReference type="Pfam" id="PF25876">
    <property type="entry name" value="HH_MFP_RND"/>
    <property type="match status" value="1"/>
</dbReference>
<dbReference type="NCBIfam" id="TIGR01730">
    <property type="entry name" value="RND_mfp"/>
    <property type="match status" value="1"/>
</dbReference>
<dbReference type="RefSeq" id="WP_166949306.1">
    <property type="nucleotide sequence ID" value="NZ_JAARLZ010000007.1"/>
</dbReference>
<dbReference type="Pfam" id="PF25944">
    <property type="entry name" value="Beta-barrel_RND"/>
    <property type="match status" value="1"/>
</dbReference>
<evidence type="ECO:0000256" key="3">
    <source>
        <dbReference type="SAM" id="SignalP"/>
    </source>
</evidence>
<evidence type="ECO:0000259" key="7">
    <source>
        <dbReference type="Pfam" id="PF25967"/>
    </source>
</evidence>
<evidence type="ECO:0000259" key="6">
    <source>
        <dbReference type="Pfam" id="PF25944"/>
    </source>
</evidence>
<feature type="domain" description="Multidrug resistance protein MdtA-like alpha-helical hairpin" evidence="4">
    <location>
        <begin position="102"/>
        <end position="169"/>
    </location>
</feature>
<evidence type="ECO:0000256" key="2">
    <source>
        <dbReference type="ARBA" id="ARBA00009477"/>
    </source>
</evidence>
<name>A0A7X5ZJ73_9GAMM</name>